<dbReference type="AlphaFoldDB" id="A0A2J5PWT3"/>
<proteinExistence type="predicted"/>
<reference evidence="1 2" key="1">
    <citation type="submission" date="2017-11" db="EMBL/GenBank/DDBJ databases">
        <authorList>
            <person name="Han C.G."/>
        </authorList>
    </citation>
    <scope>NUCLEOTIDE SEQUENCE [LARGE SCALE GENOMIC DNA]</scope>
    <source>
        <strain evidence="1 2">A10</strain>
    </source>
</reference>
<comment type="caution">
    <text evidence="1">The sequence shown here is derived from an EMBL/GenBank/DDBJ whole genome shotgun (WGS) entry which is preliminary data.</text>
</comment>
<accession>A0A2J5PWT3</accession>
<dbReference type="EMBL" id="PIDR01000300">
    <property type="protein sequence ID" value="PLO70519.1"/>
    <property type="molecule type" value="Genomic_DNA"/>
</dbReference>
<evidence type="ECO:0000313" key="2">
    <source>
        <dbReference type="Proteomes" id="UP000234667"/>
    </source>
</evidence>
<evidence type="ECO:0000313" key="1">
    <source>
        <dbReference type="EMBL" id="PLO70519.1"/>
    </source>
</evidence>
<dbReference type="Proteomes" id="UP000234667">
    <property type="component" value="Unassembled WGS sequence"/>
</dbReference>
<organism evidence="1 2">
    <name type="scientific">Klebsiella michiganensis</name>
    <dbReference type="NCBI Taxonomy" id="1134687"/>
    <lineage>
        <taxon>Bacteria</taxon>
        <taxon>Pseudomonadati</taxon>
        <taxon>Pseudomonadota</taxon>
        <taxon>Gammaproteobacteria</taxon>
        <taxon>Enterobacterales</taxon>
        <taxon>Enterobacteriaceae</taxon>
        <taxon>Klebsiella/Raoultella group</taxon>
        <taxon>Klebsiella</taxon>
    </lineage>
</organism>
<sequence>MSLYNDLVRHEFGKGATADELVSMQNRAEEAVSDLVLGITAIGSLMFWATDNDNYTEEAARGDMRKIGAMLGTVGDVVLALNDTAANAGFSLSNGEKESKSRAGK</sequence>
<name>A0A2J5PWT3_9ENTR</name>
<gene>
    <name evidence="1" type="ORF">CWN49_11900</name>
</gene>
<protein>
    <submittedName>
        <fullName evidence="1">Ubiquinol-cytochrome C reductase</fullName>
    </submittedName>
</protein>
<reference evidence="1 2" key="2">
    <citation type="submission" date="2018-01" db="EMBL/GenBank/DDBJ databases">
        <title>Genomic study of Klebsiella pneumoniae.</title>
        <authorList>
            <person name="Yang Y."/>
            <person name="Bicalho R."/>
        </authorList>
    </citation>
    <scope>NUCLEOTIDE SEQUENCE [LARGE SCALE GENOMIC DNA]</scope>
    <source>
        <strain evidence="1 2">A10</strain>
    </source>
</reference>